<protein>
    <submittedName>
        <fullName evidence="2">Uncharacterized protein</fullName>
    </submittedName>
</protein>
<evidence type="ECO:0000313" key="3">
    <source>
        <dbReference type="Proteomes" id="UP000636479"/>
    </source>
</evidence>
<feature type="compositionally biased region" description="Low complexity" evidence="1">
    <location>
        <begin position="208"/>
        <end position="244"/>
    </location>
</feature>
<feature type="compositionally biased region" description="Basic residues" evidence="1">
    <location>
        <begin position="379"/>
        <end position="389"/>
    </location>
</feature>
<dbReference type="GeneID" id="59340048"/>
<feature type="region of interest" description="Disordered" evidence="1">
    <location>
        <begin position="299"/>
        <end position="423"/>
    </location>
</feature>
<sequence length="423" mass="45542">MSLSSYFKRQSRVLRNSTISAFGLTSILEEDTESIKTSVKAKRRHGVSDLRIPSLADFQAELPALNSSDDESSDGGLPTTPTSSQESFTGQAVIRCKSIKPLTVSKRSVSPVPTLSSEEEDDVYYAAHARGYITLRRSSSLTTQAMHRESAVIMPVSRRFSIPSRPPPPPPIDTSVPNFSRPTAVLADRPPPRTPVPTDAWSGDYTDATSFTASPSISSSGSSSPFSFSAASTSPSTSLDALLSPPQPQFPVESQSIPMDADDWEECAFDEDDVFHDIPLSPSPSPLSLGAPAIESICVPEPKSAGSPSFSEYTPSPRPRLSSHSQQLRSRWSSSTLSSVHSGRGATSPKTFAFARRYLRVKTPTLNLRSPSTPSPKPSPKRRSGKKRLTAKDVVVMHPQQRSGLESPPPPSTAQTDGYPSSP</sequence>
<proteinExistence type="predicted"/>
<dbReference type="Proteomes" id="UP000636479">
    <property type="component" value="Unassembled WGS sequence"/>
</dbReference>
<dbReference type="OrthoDB" id="3070659at2759"/>
<reference evidence="2" key="1">
    <citation type="submission" date="2020-05" db="EMBL/GenBank/DDBJ databases">
        <title>Mycena genomes resolve the evolution of fungal bioluminescence.</title>
        <authorList>
            <person name="Tsai I.J."/>
        </authorList>
    </citation>
    <scope>NUCLEOTIDE SEQUENCE</scope>
    <source>
        <strain evidence="2">171206Taipei</strain>
    </source>
</reference>
<feature type="region of interest" description="Disordered" evidence="1">
    <location>
        <begin position="65"/>
        <end position="90"/>
    </location>
</feature>
<evidence type="ECO:0000256" key="1">
    <source>
        <dbReference type="SAM" id="MobiDB-lite"/>
    </source>
</evidence>
<feature type="compositionally biased region" description="Polar residues" evidence="1">
    <location>
        <begin position="413"/>
        <end position="423"/>
    </location>
</feature>
<feature type="compositionally biased region" description="Polar residues" evidence="1">
    <location>
        <begin position="79"/>
        <end position="90"/>
    </location>
</feature>
<accession>A0A8H6WE71</accession>
<feature type="compositionally biased region" description="Low complexity" evidence="1">
    <location>
        <begin position="320"/>
        <end position="342"/>
    </location>
</feature>
<feature type="region of interest" description="Disordered" evidence="1">
    <location>
        <begin position="162"/>
        <end position="255"/>
    </location>
</feature>
<organism evidence="2 3">
    <name type="scientific">Mycena indigotica</name>
    <dbReference type="NCBI Taxonomy" id="2126181"/>
    <lineage>
        <taxon>Eukaryota</taxon>
        <taxon>Fungi</taxon>
        <taxon>Dikarya</taxon>
        <taxon>Basidiomycota</taxon>
        <taxon>Agaricomycotina</taxon>
        <taxon>Agaricomycetes</taxon>
        <taxon>Agaricomycetidae</taxon>
        <taxon>Agaricales</taxon>
        <taxon>Marasmiineae</taxon>
        <taxon>Mycenaceae</taxon>
        <taxon>Mycena</taxon>
    </lineage>
</organism>
<name>A0A8H6WE71_9AGAR</name>
<keyword evidence="3" id="KW-1185">Reference proteome</keyword>
<dbReference type="RefSeq" id="XP_037225442.1">
    <property type="nucleotide sequence ID" value="XM_037357532.1"/>
</dbReference>
<gene>
    <name evidence="2" type="ORF">MIND_00056700</name>
</gene>
<evidence type="ECO:0000313" key="2">
    <source>
        <dbReference type="EMBL" id="KAF7315419.1"/>
    </source>
</evidence>
<dbReference type="EMBL" id="JACAZF010000001">
    <property type="protein sequence ID" value="KAF7315419.1"/>
    <property type="molecule type" value="Genomic_DNA"/>
</dbReference>
<comment type="caution">
    <text evidence="2">The sequence shown here is derived from an EMBL/GenBank/DDBJ whole genome shotgun (WGS) entry which is preliminary data.</text>
</comment>
<dbReference type="AlphaFoldDB" id="A0A8H6WE71"/>